<accession>A0A5Q0MG01</accession>
<dbReference type="Gene3D" id="2.30.30.110">
    <property type="match status" value="1"/>
</dbReference>
<dbReference type="GO" id="GO:0008657">
    <property type="term" value="F:DNA topoisomerase type II (double strand cut, ATP-hydrolyzing) inhibitor activity"/>
    <property type="evidence" value="ECO:0007669"/>
    <property type="project" value="InterPro"/>
</dbReference>
<dbReference type="AlphaFoldDB" id="A0A5Q0MG01"/>
<keyword evidence="5" id="KW-0804">Transcription</keyword>
<dbReference type="SUPFAM" id="SSF50118">
    <property type="entry name" value="Cell growth inhibitor/plasmid maintenance toxic component"/>
    <property type="match status" value="1"/>
</dbReference>
<evidence type="ECO:0000313" key="8">
    <source>
        <dbReference type="EMBL" id="QFZ87352.1"/>
    </source>
</evidence>
<dbReference type="GO" id="GO:0006276">
    <property type="term" value="P:plasmid maintenance"/>
    <property type="evidence" value="ECO:0007669"/>
    <property type="project" value="InterPro"/>
</dbReference>
<protein>
    <recommendedName>
        <fullName evidence="2">Toxin CcdB</fullName>
    </recommendedName>
    <alternativeName>
        <fullName evidence="7">Cytotoxic protein CcdB</fullName>
    </alternativeName>
    <alternativeName>
        <fullName evidence="6">Protein LetD</fullName>
    </alternativeName>
</protein>
<evidence type="ECO:0000256" key="6">
    <source>
        <dbReference type="ARBA" id="ARBA00029628"/>
    </source>
</evidence>
<comment type="similarity">
    <text evidence="1">Belongs to the CcdB toxin family.</text>
</comment>
<evidence type="ECO:0000256" key="5">
    <source>
        <dbReference type="ARBA" id="ARBA00023163"/>
    </source>
</evidence>
<dbReference type="Pfam" id="PF01845">
    <property type="entry name" value="CcdB"/>
    <property type="match status" value="1"/>
</dbReference>
<evidence type="ECO:0000313" key="9">
    <source>
        <dbReference type="Proteomes" id="UP000326780"/>
    </source>
</evidence>
<reference evidence="8 9" key="1">
    <citation type="submission" date="2019-10" db="EMBL/GenBank/DDBJ databases">
        <title>Complete genome sequence of Variovorax paradoxus 5C-2.</title>
        <authorList>
            <person name="Gogoleva N.E."/>
            <person name="Balkin A.S."/>
        </authorList>
    </citation>
    <scope>NUCLEOTIDE SEQUENCE [LARGE SCALE GENOMIC DNA]</scope>
    <source>
        <strain evidence="8 9">5C-2</strain>
    </source>
</reference>
<proteinExistence type="inferred from homology"/>
<evidence type="ECO:0000256" key="1">
    <source>
        <dbReference type="ARBA" id="ARBA00005230"/>
    </source>
</evidence>
<evidence type="ECO:0000256" key="2">
    <source>
        <dbReference type="ARBA" id="ARBA00015075"/>
    </source>
</evidence>
<dbReference type="InterPro" id="IPR002712">
    <property type="entry name" value="CcdB"/>
</dbReference>
<keyword evidence="3" id="KW-0678">Repressor</keyword>
<evidence type="ECO:0000256" key="4">
    <source>
        <dbReference type="ARBA" id="ARBA00023015"/>
    </source>
</evidence>
<organism evidence="8 9">
    <name type="scientific">Variovorax paradoxus</name>
    <dbReference type="NCBI Taxonomy" id="34073"/>
    <lineage>
        <taxon>Bacteria</taxon>
        <taxon>Pseudomonadati</taxon>
        <taxon>Pseudomonadota</taxon>
        <taxon>Betaproteobacteria</taxon>
        <taxon>Burkholderiales</taxon>
        <taxon>Comamonadaceae</taxon>
        <taxon>Variovorax</taxon>
    </lineage>
</organism>
<keyword evidence="4" id="KW-0805">Transcription regulation</keyword>
<dbReference type="InterPro" id="IPR011067">
    <property type="entry name" value="Plasmid_toxin/cell-grow_inhib"/>
</dbReference>
<dbReference type="EMBL" id="CP045644">
    <property type="protein sequence ID" value="QFZ87352.1"/>
    <property type="molecule type" value="Genomic_DNA"/>
</dbReference>
<name>A0A5Q0MG01_VARPD</name>
<sequence>MAQFDIYENPRLEARRTVPYVVDVQSGLLDHLSTRLVIPVFRVGARQAPVNLCPTVEMDGETLSLMPHLAAPLSARLLKKPVASLAPRAGEVAAALDAVLSGF</sequence>
<dbReference type="RefSeq" id="WP_153285758.1">
    <property type="nucleotide sequence ID" value="NZ_CP045644.1"/>
</dbReference>
<gene>
    <name evidence="8" type="ORF">GFK26_33550</name>
</gene>
<evidence type="ECO:0000256" key="3">
    <source>
        <dbReference type="ARBA" id="ARBA00022491"/>
    </source>
</evidence>
<evidence type="ECO:0000256" key="7">
    <source>
        <dbReference type="ARBA" id="ARBA00033135"/>
    </source>
</evidence>
<dbReference type="Proteomes" id="UP000326780">
    <property type="component" value="Chromosome"/>
</dbReference>